<dbReference type="PANTHER" id="PTHR13163:SF0">
    <property type="entry name" value="NOVEL ACETYLCHOLINE RECEPTOR CHAPERONE"/>
    <property type="match status" value="1"/>
</dbReference>
<evidence type="ECO:0000313" key="15">
    <source>
        <dbReference type="Proteomes" id="UP001151699"/>
    </source>
</evidence>
<feature type="transmembrane region" description="Helical" evidence="13">
    <location>
        <begin position="20"/>
        <end position="41"/>
    </location>
</feature>
<dbReference type="GO" id="GO:0005789">
    <property type="term" value="C:endoplasmic reticulum membrane"/>
    <property type="evidence" value="ECO:0007669"/>
    <property type="project" value="UniProtKB-SubCell"/>
</dbReference>
<dbReference type="GO" id="GO:0051131">
    <property type="term" value="P:chaperone-mediated protein complex assembly"/>
    <property type="evidence" value="ECO:0007669"/>
    <property type="project" value="TreeGrafter"/>
</dbReference>
<keyword evidence="5 13" id="KW-0812">Transmembrane</keyword>
<proteinExistence type="inferred from homology"/>
<dbReference type="InterPro" id="IPR032808">
    <property type="entry name" value="DoxX"/>
</dbReference>
<organism evidence="14 15">
    <name type="scientific">Pseudolycoriella hygida</name>
    <dbReference type="NCBI Taxonomy" id="35572"/>
    <lineage>
        <taxon>Eukaryota</taxon>
        <taxon>Metazoa</taxon>
        <taxon>Ecdysozoa</taxon>
        <taxon>Arthropoda</taxon>
        <taxon>Hexapoda</taxon>
        <taxon>Insecta</taxon>
        <taxon>Pterygota</taxon>
        <taxon>Neoptera</taxon>
        <taxon>Endopterygota</taxon>
        <taxon>Diptera</taxon>
        <taxon>Nematocera</taxon>
        <taxon>Sciaroidea</taxon>
        <taxon>Sciaridae</taxon>
        <taxon>Pseudolycoriella</taxon>
    </lineage>
</organism>
<dbReference type="Proteomes" id="UP001151699">
    <property type="component" value="Chromosome B"/>
</dbReference>
<dbReference type="PANTHER" id="PTHR13163">
    <property type="entry name" value="SPINAL CORD EXPRESSION PROTEIN 4"/>
    <property type="match status" value="1"/>
</dbReference>
<dbReference type="EMBL" id="WJQU01000002">
    <property type="protein sequence ID" value="KAJ6641261.1"/>
    <property type="molecule type" value="Genomic_DNA"/>
</dbReference>
<evidence type="ECO:0000256" key="3">
    <source>
        <dbReference type="ARBA" id="ARBA00004585"/>
    </source>
</evidence>
<feature type="transmembrane region" description="Helical" evidence="13">
    <location>
        <begin position="131"/>
        <end position="149"/>
    </location>
</feature>
<dbReference type="GO" id="GO:0005778">
    <property type="term" value="C:peroxisomal membrane"/>
    <property type="evidence" value="ECO:0007669"/>
    <property type="project" value="UniProtKB-SubCell"/>
</dbReference>
<feature type="transmembrane region" description="Helical" evidence="13">
    <location>
        <begin position="105"/>
        <end position="124"/>
    </location>
</feature>
<dbReference type="Pfam" id="PF13564">
    <property type="entry name" value="DoxX_2"/>
    <property type="match status" value="1"/>
</dbReference>
<keyword evidence="9" id="KW-0576">Peroxisome</keyword>
<dbReference type="GO" id="GO:0031410">
    <property type="term" value="C:cytoplasmic vesicle"/>
    <property type="evidence" value="ECO:0007669"/>
    <property type="project" value="UniProtKB-SubCell"/>
</dbReference>
<evidence type="ECO:0000256" key="11">
    <source>
        <dbReference type="ARBA" id="ARBA00023329"/>
    </source>
</evidence>
<evidence type="ECO:0000256" key="6">
    <source>
        <dbReference type="ARBA" id="ARBA00022824"/>
    </source>
</evidence>
<dbReference type="OrthoDB" id="432685at2759"/>
<evidence type="ECO:0000256" key="10">
    <source>
        <dbReference type="ARBA" id="ARBA00023186"/>
    </source>
</evidence>
<evidence type="ECO:0000256" key="12">
    <source>
        <dbReference type="ARBA" id="ARBA00024424"/>
    </source>
</evidence>
<gene>
    <name evidence="14" type="primary">tmem35a</name>
    <name evidence="14" type="ORF">Bhyg_06196</name>
</gene>
<dbReference type="AlphaFoldDB" id="A0A9Q0N163"/>
<comment type="caution">
    <text evidence="14">The sequence shown here is derived from an EMBL/GenBank/DDBJ whole genome shotgun (WGS) entry which is preliminary data.</text>
</comment>
<evidence type="ECO:0000256" key="5">
    <source>
        <dbReference type="ARBA" id="ARBA00022692"/>
    </source>
</evidence>
<evidence type="ECO:0000256" key="2">
    <source>
        <dbReference type="ARBA" id="ARBA00004541"/>
    </source>
</evidence>
<accession>A0A9Q0N163</accession>
<sequence length="173" mass="19301">MSSTTSPVVSSQNNKVGSTIVLKSLSILLGLFFIFIGAMKISPYLSKELHKDLRKEYVKYAKVFPLSSIFDFKIPSKWYRRVVGSLEVICGLAMAVIPSHKIKNAANISLLLLMFLAVYSHYMVSDPFERCGPALVFTFMLGGRLVVWYQTSKREEAQAEAAQIQANGGLKQE</sequence>
<dbReference type="InterPro" id="IPR040399">
    <property type="entry name" value="TMEM35A/B"/>
</dbReference>
<keyword evidence="8 13" id="KW-0472">Membrane</keyword>
<comment type="subcellular location">
    <subcellularLocation>
        <location evidence="2">Cytoplasmic vesicle</location>
    </subcellularLocation>
    <subcellularLocation>
        <location evidence="1">Endoplasmic reticulum membrane</location>
        <topology evidence="1">Multi-pass membrane protein</topology>
    </subcellularLocation>
    <subcellularLocation>
        <location evidence="3">Peroxisome membrane</location>
        <topology evidence="3">Multi-pass membrane protein</topology>
    </subcellularLocation>
</comment>
<keyword evidence="11" id="KW-0968">Cytoplasmic vesicle</keyword>
<evidence type="ECO:0000256" key="9">
    <source>
        <dbReference type="ARBA" id="ARBA00023140"/>
    </source>
</evidence>
<evidence type="ECO:0000313" key="14">
    <source>
        <dbReference type="EMBL" id="KAJ6641261.1"/>
    </source>
</evidence>
<dbReference type="GO" id="GO:2000010">
    <property type="term" value="P:positive regulation of protein localization to cell surface"/>
    <property type="evidence" value="ECO:0007669"/>
    <property type="project" value="TreeGrafter"/>
</dbReference>
<comment type="similarity">
    <text evidence="4">Belongs to the DoxX family.</text>
</comment>
<reference evidence="14" key="1">
    <citation type="submission" date="2022-07" db="EMBL/GenBank/DDBJ databases">
        <authorList>
            <person name="Trinca V."/>
            <person name="Uliana J.V.C."/>
            <person name="Torres T.T."/>
            <person name="Ward R.J."/>
            <person name="Monesi N."/>
        </authorList>
    </citation>
    <scope>NUCLEOTIDE SEQUENCE</scope>
    <source>
        <strain evidence="14">HSMRA1968</strain>
        <tissue evidence="14">Whole embryos</tissue>
    </source>
</reference>
<evidence type="ECO:0000256" key="4">
    <source>
        <dbReference type="ARBA" id="ARBA00006679"/>
    </source>
</evidence>
<evidence type="ECO:0000256" key="13">
    <source>
        <dbReference type="SAM" id="Phobius"/>
    </source>
</evidence>
<keyword evidence="6" id="KW-0256">Endoplasmic reticulum</keyword>
<name>A0A9Q0N163_9DIPT</name>
<keyword evidence="10" id="KW-0143">Chaperone</keyword>
<evidence type="ECO:0000256" key="7">
    <source>
        <dbReference type="ARBA" id="ARBA00022989"/>
    </source>
</evidence>
<keyword evidence="7 13" id="KW-1133">Transmembrane helix</keyword>
<keyword evidence="15" id="KW-1185">Reference proteome</keyword>
<evidence type="ECO:0000256" key="8">
    <source>
        <dbReference type="ARBA" id="ARBA00023136"/>
    </source>
</evidence>
<evidence type="ECO:0000256" key="1">
    <source>
        <dbReference type="ARBA" id="ARBA00004477"/>
    </source>
</evidence>
<feature type="transmembrane region" description="Helical" evidence="13">
    <location>
        <begin position="78"/>
        <end position="99"/>
    </location>
</feature>
<protein>
    <recommendedName>
        <fullName evidence="12">Novel acetylcholine receptor chaperone</fullName>
    </recommendedName>
</protein>